<dbReference type="EMBL" id="JAVDQG010000003">
    <property type="protein sequence ID" value="MDR6225435.1"/>
    <property type="molecule type" value="Genomic_DNA"/>
</dbReference>
<accession>A0ABU1IKY0</accession>
<dbReference type="SUPFAM" id="SSF48208">
    <property type="entry name" value="Six-hairpin glycosidases"/>
    <property type="match status" value="1"/>
</dbReference>
<dbReference type="InterPro" id="IPR008928">
    <property type="entry name" value="6-hairpin_glycosidase_sf"/>
</dbReference>
<reference evidence="1 2" key="1">
    <citation type="submission" date="2023-07" db="EMBL/GenBank/DDBJ databases">
        <title>Genomic Encyclopedia of Type Strains, Phase IV (KMG-IV): sequencing the most valuable type-strain genomes for metagenomic binning, comparative biology and taxonomic classification.</title>
        <authorList>
            <person name="Goeker M."/>
        </authorList>
    </citation>
    <scope>NUCLEOTIDE SEQUENCE [LARGE SCALE GENOMIC DNA]</scope>
    <source>
        <strain evidence="1 2">DSM 45903</strain>
    </source>
</reference>
<sequence>MAWTEEEREEIKNELWPRVKDPSLPAREQMEAAMGILEAYWNQSVEFWYDRNWDERHPSYKRYGAGFLAHHAHLFPEAIRAGLIRHFGTNPDLLVPGHIRWAPEGSPERKAMEAELKAENPE</sequence>
<name>A0ABU1IKY0_9BACL</name>
<proteinExistence type="predicted"/>
<evidence type="ECO:0000313" key="1">
    <source>
        <dbReference type="EMBL" id="MDR6225435.1"/>
    </source>
</evidence>
<protein>
    <submittedName>
        <fullName evidence="1">Uncharacterized protein</fullName>
    </submittedName>
</protein>
<gene>
    <name evidence="1" type="ORF">JOE21_001433</name>
</gene>
<comment type="caution">
    <text evidence="1">The sequence shown here is derived from an EMBL/GenBank/DDBJ whole genome shotgun (WGS) entry which is preliminary data.</text>
</comment>
<evidence type="ECO:0000313" key="2">
    <source>
        <dbReference type="Proteomes" id="UP001185012"/>
    </source>
</evidence>
<dbReference type="Gene3D" id="1.50.10.10">
    <property type="match status" value="1"/>
</dbReference>
<dbReference type="RefSeq" id="WP_309864131.1">
    <property type="nucleotide sequence ID" value="NZ_JAVDQG010000003.1"/>
</dbReference>
<dbReference type="Proteomes" id="UP001185012">
    <property type="component" value="Unassembled WGS sequence"/>
</dbReference>
<organism evidence="1 2">
    <name type="scientific">Desmospora profundinema</name>
    <dbReference type="NCBI Taxonomy" id="1571184"/>
    <lineage>
        <taxon>Bacteria</taxon>
        <taxon>Bacillati</taxon>
        <taxon>Bacillota</taxon>
        <taxon>Bacilli</taxon>
        <taxon>Bacillales</taxon>
        <taxon>Thermoactinomycetaceae</taxon>
        <taxon>Desmospora</taxon>
    </lineage>
</organism>
<keyword evidence="2" id="KW-1185">Reference proteome</keyword>
<dbReference type="InterPro" id="IPR012341">
    <property type="entry name" value="6hp_glycosidase-like_sf"/>
</dbReference>